<evidence type="ECO:0000256" key="6">
    <source>
        <dbReference type="ARBA" id="ARBA00022747"/>
    </source>
</evidence>
<dbReference type="EMBL" id="LR796762">
    <property type="protein sequence ID" value="CAB4164749.1"/>
    <property type="molecule type" value="Genomic_DNA"/>
</dbReference>
<dbReference type="EMBL" id="LR796878">
    <property type="protein sequence ID" value="CAB4172339.1"/>
    <property type="molecule type" value="Genomic_DNA"/>
</dbReference>
<dbReference type="EMBL" id="LR797452">
    <property type="protein sequence ID" value="CAB4217983.1"/>
    <property type="molecule type" value="Genomic_DNA"/>
</dbReference>
<dbReference type="InterPro" id="IPR001091">
    <property type="entry name" value="RM_Methyltransferase"/>
</dbReference>
<evidence type="ECO:0000313" key="20">
    <source>
        <dbReference type="EMBL" id="CAB5225216.1"/>
    </source>
</evidence>
<dbReference type="GO" id="GO:0008170">
    <property type="term" value="F:N-methyltransferase activity"/>
    <property type="evidence" value="ECO:0007669"/>
    <property type="project" value="InterPro"/>
</dbReference>
<dbReference type="GO" id="GO:0032259">
    <property type="term" value="P:methylation"/>
    <property type="evidence" value="ECO:0007669"/>
    <property type="project" value="UniProtKB-KW"/>
</dbReference>
<evidence type="ECO:0000313" key="10">
    <source>
        <dbReference type="EMBL" id="CAB4145039.1"/>
    </source>
</evidence>
<dbReference type="InterPro" id="IPR002941">
    <property type="entry name" value="DNA_methylase_N4/N6"/>
</dbReference>
<dbReference type="EMBL" id="LR797395">
    <property type="protein sequence ID" value="CAB4213205.1"/>
    <property type="molecule type" value="Genomic_DNA"/>
</dbReference>
<evidence type="ECO:0000313" key="11">
    <source>
        <dbReference type="EMBL" id="CAB4156417.1"/>
    </source>
</evidence>
<evidence type="ECO:0000256" key="3">
    <source>
        <dbReference type="ARBA" id="ARBA00022603"/>
    </source>
</evidence>
<evidence type="ECO:0000313" key="17">
    <source>
        <dbReference type="EMBL" id="CAB4200763.1"/>
    </source>
</evidence>
<dbReference type="GO" id="GO:0003677">
    <property type="term" value="F:DNA binding"/>
    <property type="evidence" value="ECO:0007669"/>
    <property type="project" value="UniProtKB-KW"/>
</dbReference>
<evidence type="ECO:0000256" key="8">
    <source>
        <dbReference type="ARBA" id="ARBA00049120"/>
    </source>
</evidence>
<evidence type="ECO:0000313" key="21">
    <source>
        <dbReference type="EMBL" id="CAB5228743.1"/>
    </source>
</evidence>
<evidence type="ECO:0000313" key="18">
    <source>
        <dbReference type="EMBL" id="CAB4213205.1"/>
    </source>
</evidence>
<keyword evidence="3 12" id="KW-0489">Methyltransferase</keyword>
<organism evidence="12">
    <name type="scientific">uncultured Caudovirales phage</name>
    <dbReference type="NCBI Taxonomy" id="2100421"/>
    <lineage>
        <taxon>Viruses</taxon>
        <taxon>Duplodnaviria</taxon>
        <taxon>Heunggongvirae</taxon>
        <taxon>Uroviricota</taxon>
        <taxon>Caudoviricetes</taxon>
        <taxon>Peduoviridae</taxon>
        <taxon>Maltschvirus</taxon>
        <taxon>Maltschvirus maltsch</taxon>
    </lineage>
</organism>
<evidence type="ECO:0000259" key="9">
    <source>
        <dbReference type="Pfam" id="PF01555"/>
    </source>
</evidence>
<feature type="domain" description="DNA methylase N-4/N-6" evidence="9">
    <location>
        <begin position="33"/>
        <end position="317"/>
    </location>
</feature>
<keyword evidence="6" id="KW-0680">Restriction system</keyword>
<evidence type="ECO:0000313" key="15">
    <source>
        <dbReference type="EMBL" id="CAB4178318.1"/>
    </source>
</evidence>
<keyword evidence="4" id="KW-0808">Transferase</keyword>
<proteinExistence type="inferred from homology"/>
<dbReference type="Pfam" id="PF01555">
    <property type="entry name" value="N6_N4_Mtase"/>
    <property type="match status" value="2"/>
</dbReference>
<evidence type="ECO:0000256" key="1">
    <source>
        <dbReference type="ARBA" id="ARBA00010203"/>
    </source>
</evidence>
<dbReference type="EMBL" id="LR796698">
    <property type="protein sequence ID" value="CAB4160352.1"/>
    <property type="molecule type" value="Genomic_DNA"/>
</dbReference>
<dbReference type="InterPro" id="IPR029063">
    <property type="entry name" value="SAM-dependent_MTases_sf"/>
</dbReference>
<feature type="domain" description="DNA methylase N-4/N-6" evidence="9">
    <location>
        <begin position="392"/>
        <end position="427"/>
    </location>
</feature>
<dbReference type="EMBL" id="LR796961">
    <property type="protein sequence ID" value="CAB4178318.1"/>
    <property type="molecule type" value="Genomic_DNA"/>
</dbReference>
<dbReference type="GO" id="GO:0009307">
    <property type="term" value="P:DNA restriction-modification system"/>
    <property type="evidence" value="ECO:0007669"/>
    <property type="project" value="UniProtKB-KW"/>
</dbReference>
<dbReference type="EMBL" id="LR798395">
    <property type="protein sequence ID" value="CAB5228743.1"/>
    <property type="molecule type" value="Genomic_DNA"/>
</dbReference>
<dbReference type="PRINTS" id="PR00508">
    <property type="entry name" value="S21N4MTFRASE"/>
</dbReference>
<evidence type="ECO:0000313" key="13">
    <source>
        <dbReference type="EMBL" id="CAB4164749.1"/>
    </source>
</evidence>
<dbReference type="EMBL" id="LR797177">
    <property type="protein sequence ID" value="CAB4191754.1"/>
    <property type="molecule type" value="Genomic_DNA"/>
</dbReference>
<dbReference type="Gene3D" id="3.40.50.150">
    <property type="entry name" value="Vaccinia Virus protein VP39"/>
    <property type="match status" value="2"/>
</dbReference>
<evidence type="ECO:0000313" key="19">
    <source>
        <dbReference type="EMBL" id="CAB4217983.1"/>
    </source>
</evidence>
<dbReference type="GO" id="GO:0015667">
    <property type="term" value="F:site-specific DNA-methyltransferase (cytosine-N4-specific) activity"/>
    <property type="evidence" value="ECO:0007669"/>
    <property type="project" value="UniProtKB-EC"/>
</dbReference>
<comment type="similarity">
    <text evidence="1">Belongs to the N(4)/N(6)-methyltransferase family. N(4) subfamily.</text>
</comment>
<evidence type="ECO:0000256" key="5">
    <source>
        <dbReference type="ARBA" id="ARBA00022691"/>
    </source>
</evidence>
<evidence type="ECO:0000256" key="7">
    <source>
        <dbReference type="ARBA" id="ARBA00023125"/>
    </source>
</evidence>
<dbReference type="EC" id="2.1.1.113" evidence="2"/>
<name>A0A6J5NNP4_9CAUD</name>
<evidence type="ECO:0000313" key="16">
    <source>
        <dbReference type="EMBL" id="CAB4191754.1"/>
    </source>
</evidence>
<gene>
    <name evidence="15" type="ORF">UFOVP1002_69</name>
    <name evidence="16" type="ORF">UFOVP1217_126</name>
    <name evidence="17" type="ORF">UFOVP1343_110</name>
    <name evidence="18" type="ORF">UFOVP1438_159</name>
    <name evidence="21" type="ORF">UFOVP1541_26</name>
    <name evidence="19" type="ORF">UFOVP1592_155</name>
    <name evidence="10" type="ORF">UFOVP465_16</name>
    <name evidence="11" type="ORF">UFOVP666_62</name>
    <name evidence="12" type="ORF">UFOVP727_139</name>
    <name evidence="20" type="ORF">UFOVP741_142</name>
    <name evidence="13" type="ORF">UFOVP819_90</name>
    <name evidence="14" type="ORF">UFOVP926_182</name>
</gene>
<protein>
    <recommendedName>
        <fullName evidence="2">site-specific DNA-methyltransferase (cytosine-N(4)-specific)</fullName>
        <ecNumber evidence="2">2.1.1.113</ecNumber>
    </recommendedName>
</protein>
<dbReference type="EMBL" id="LR797305">
    <property type="protein sequence ID" value="CAB4200763.1"/>
    <property type="molecule type" value="Genomic_DNA"/>
</dbReference>
<keyword evidence="5" id="KW-0949">S-adenosyl-L-methionine</keyword>
<evidence type="ECO:0000313" key="12">
    <source>
        <dbReference type="EMBL" id="CAB4160352.1"/>
    </source>
</evidence>
<dbReference type="PROSITE" id="PS00093">
    <property type="entry name" value="N4_MTASE"/>
    <property type="match status" value="1"/>
</dbReference>
<dbReference type="EMBL" id="LR798341">
    <property type="protein sequence ID" value="CAB5225216.1"/>
    <property type="molecule type" value="Genomic_DNA"/>
</dbReference>
<dbReference type="SUPFAM" id="SSF53335">
    <property type="entry name" value="S-adenosyl-L-methionine-dependent methyltransferases"/>
    <property type="match status" value="1"/>
</dbReference>
<dbReference type="InterPro" id="IPR017985">
    <property type="entry name" value="MeTrfase_CN4_CS"/>
</dbReference>
<comment type="catalytic activity">
    <reaction evidence="8">
        <text>a 2'-deoxycytidine in DNA + S-adenosyl-L-methionine = an N(4)-methyl-2'-deoxycytidine in DNA + S-adenosyl-L-homocysteine + H(+)</text>
        <dbReference type="Rhea" id="RHEA:16857"/>
        <dbReference type="Rhea" id="RHEA-COMP:11369"/>
        <dbReference type="Rhea" id="RHEA-COMP:13674"/>
        <dbReference type="ChEBI" id="CHEBI:15378"/>
        <dbReference type="ChEBI" id="CHEBI:57856"/>
        <dbReference type="ChEBI" id="CHEBI:59789"/>
        <dbReference type="ChEBI" id="CHEBI:85452"/>
        <dbReference type="ChEBI" id="CHEBI:137933"/>
        <dbReference type="EC" id="2.1.1.113"/>
    </reaction>
</comment>
<sequence length="458" mass="50616">MTTEETVLPFVIDSNILLGDVRETLASLADNSIHCVVTSPPYWGLRDYGTATWIGGDPECSHKRDSKFSESCTTGQKLLEGAIGDGIYKVQCPRCGAMRKDSQLGLEPTVDEYVEHMVEVFREVRRVLREDGTLWLNLGDSYAGSNGNGWKQSIASTNASNAGGENEDFRAKIGRDDGDLKPKDLVGIPWRVAFALQADGWYLRQDIIWAKPNPMPESVRDRCTKAHEYMFLLTKKSHYFFDSEAIKEPAKYAYDDRGSRADSRKDAGISNAMHGSTGAFRNKRSVWTVTTKPFKGAHFATFPQDLIEPCISAGTSEMGCCAQCGSPLVRQVNRKRIARNELPVDDPRYRPNTYEGAYGEINGKGDAGYSQTDTIGWEKACKCETAETVPCTVLDVFFGAGTTGVVAQKLGRSYLGCELNPEYAQIATLRLSDEKEKLRVAQENKASQPSLFEVTSQG</sequence>
<accession>A0A6J5NNP4</accession>
<dbReference type="EMBL" id="LR796644">
    <property type="protein sequence ID" value="CAB4156417.1"/>
    <property type="molecule type" value="Genomic_DNA"/>
</dbReference>
<reference evidence="12" key="1">
    <citation type="submission" date="2020-04" db="EMBL/GenBank/DDBJ databases">
        <authorList>
            <person name="Chiriac C."/>
            <person name="Salcher M."/>
            <person name="Ghai R."/>
            <person name="Kavagutti S V."/>
        </authorList>
    </citation>
    <scope>NUCLEOTIDE SEQUENCE</scope>
</reference>
<evidence type="ECO:0000313" key="14">
    <source>
        <dbReference type="EMBL" id="CAB4172339.1"/>
    </source>
</evidence>
<evidence type="ECO:0000256" key="4">
    <source>
        <dbReference type="ARBA" id="ARBA00022679"/>
    </source>
</evidence>
<keyword evidence="7" id="KW-0238">DNA-binding</keyword>
<evidence type="ECO:0000256" key="2">
    <source>
        <dbReference type="ARBA" id="ARBA00012185"/>
    </source>
</evidence>
<dbReference type="EMBL" id="LR796443">
    <property type="protein sequence ID" value="CAB4145039.1"/>
    <property type="molecule type" value="Genomic_DNA"/>
</dbReference>